<dbReference type="EMBL" id="KE356560">
    <property type="protein sequence ID" value="ERG91662.1"/>
    <property type="molecule type" value="Genomic_DNA"/>
</dbReference>
<sequence length="72" mass="8166">MSDETFNDTNLLCVHIRENHYATEGICLGHETDFSDIITIRESTGVSHESPRIIVQWVMGQQCLQSALSHHL</sequence>
<gene>
    <name evidence="1" type="ORF">J07HQW1_01696</name>
</gene>
<proteinExistence type="predicted"/>
<dbReference type="AlphaFoldDB" id="U1PDJ7"/>
<accession>U1PDJ7</accession>
<dbReference type="Proteomes" id="UP000030649">
    <property type="component" value="Unassembled WGS sequence"/>
</dbReference>
<dbReference type="HOGENOM" id="CLU_2712733_0_0_2"/>
<organism evidence="1 2">
    <name type="scientific">Haloquadratum walsbyi J07HQW1</name>
    <dbReference type="NCBI Taxonomy" id="1238424"/>
    <lineage>
        <taxon>Archaea</taxon>
        <taxon>Methanobacteriati</taxon>
        <taxon>Methanobacteriota</taxon>
        <taxon>Stenosarchaea group</taxon>
        <taxon>Halobacteria</taxon>
        <taxon>Halobacteriales</taxon>
        <taxon>Haloferacaceae</taxon>
        <taxon>Haloquadratum</taxon>
    </lineage>
</organism>
<reference evidence="1 2" key="1">
    <citation type="journal article" date="2013" name="PLoS ONE">
        <title>Assembly-driven community genomics of a hypersaline microbial ecosystem.</title>
        <authorList>
            <person name="Podell S."/>
            <person name="Ugalde J.A."/>
            <person name="Narasingarao P."/>
            <person name="Banfield J.F."/>
            <person name="Heidelberg K.B."/>
            <person name="Allen E.E."/>
        </authorList>
    </citation>
    <scope>NUCLEOTIDE SEQUENCE [LARGE SCALE GENOMIC DNA]</scope>
    <source>
        <strain evidence="2">J07HQW1</strain>
    </source>
</reference>
<name>U1PDJ7_9EURY</name>
<protein>
    <submittedName>
        <fullName evidence="1">Uncharacterized protein</fullName>
    </submittedName>
</protein>
<evidence type="ECO:0000313" key="1">
    <source>
        <dbReference type="EMBL" id="ERG91662.1"/>
    </source>
</evidence>
<evidence type="ECO:0000313" key="2">
    <source>
        <dbReference type="Proteomes" id="UP000030649"/>
    </source>
</evidence>
<dbReference type="STRING" id="1238424.J07HQW1_01696"/>